<name>A0A6J7GL98_9ZZZZ</name>
<feature type="domain" description="Major facilitator superfamily (MFS) profile" evidence="7">
    <location>
        <begin position="209"/>
        <end position="411"/>
    </location>
</feature>
<feature type="transmembrane region" description="Helical" evidence="6">
    <location>
        <begin position="83"/>
        <end position="107"/>
    </location>
</feature>
<comment type="subcellular location">
    <subcellularLocation>
        <location evidence="1">Cell membrane</location>
        <topology evidence="1">Multi-pass membrane protein</topology>
    </subcellularLocation>
</comment>
<evidence type="ECO:0000256" key="2">
    <source>
        <dbReference type="ARBA" id="ARBA00022475"/>
    </source>
</evidence>
<accession>A0A6J7GL98</accession>
<feature type="transmembrane region" description="Helical" evidence="6">
    <location>
        <begin position="40"/>
        <end position="63"/>
    </location>
</feature>
<reference evidence="8" key="1">
    <citation type="submission" date="2020-05" db="EMBL/GenBank/DDBJ databases">
        <authorList>
            <person name="Chiriac C."/>
            <person name="Salcher M."/>
            <person name="Ghai R."/>
            <person name="Kavagutti S V."/>
        </authorList>
    </citation>
    <scope>NUCLEOTIDE SEQUENCE</scope>
</reference>
<protein>
    <submittedName>
        <fullName evidence="8">Unannotated protein</fullName>
    </submittedName>
</protein>
<evidence type="ECO:0000256" key="1">
    <source>
        <dbReference type="ARBA" id="ARBA00004651"/>
    </source>
</evidence>
<dbReference type="Gene3D" id="1.20.1250.20">
    <property type="entry name" value="MFS general substrate transporter like domains"/>
    <property type="match status" value="1"/>
</dbReference>
<dbReference type="PANTHER" id="PTHR23513:SF11">
    <property type="entry name" value="STAPHYLOFERRIN A TRANSPORTER"/>
    <property type="match status" value="1"/>
</dbReference>
<evidence type="ECO:0000256" key="6">
    <source>
        <dbReference type="SAM" id="Phobius"/>
    </source>
</evidence>
<dbReference type="InterPro" id="IPR036259">
    <property type="entry name" value="MFS_trans_sf"/>
</dbReference>
<feature type="transmembrane region" description="Helical" evidence="6">
    <location>
        <begin position="311"/>
        <end position="332"/>
    </location>
</feature>
<feature type="transmembrane region" description="Helical" evidence="6">
    <location>
        <begin position="280"/>
        <end position="299"/>
    </location>
</feature>
<evidence type="ECO:0000256" key="5">
    <source>
        <dbReference type="ARBA" id="ARBA00023136"/>
    </source>
</evidence>
<evidence type="ECO:0000259" key="7">
    <source>
        <dbReference type="PROSITE" id="PS50850"/>
    </source>
</evidence>
<feature type="transmembrane region" description="Helical" evidence="6">
    <location>
        <begin position="215"/>
        <end position="232"/>
    </location>
</feature>
<keyword evidence="4 6" id="KW-1133">Transmembrane helix</keyword>
<dbReference type="InterPro" id="IPR011701">
    <property type="entry name" value="MFS"/>
</dbReference>
<feature type="transmembrane region" description="Helical" evidence="6">
    <location>
        <begin position="160"/>
        <end position="179"/>
    </location>
</feature>
<dbReference type="PROSITE" id="PS50850">
    <property type="entry name" value="MFS"/>
    <property type="match status" value="1"/>
</dbReference>
<organism evidence="8">
    <name type="scientific">freshwater metagenome</name>
    <dbReference type="NCBI Taxonomy" id="449393"/>
    <lineage>
        <taxon>unclassified sequences</taxon>
        <taxon>metagenomes</taxon>
        <taxon>ecological metagenomes</taxon>
    </lineage>
</organism>
<gene>
    <name evidence="8" type="ORF">UFOPK3609_00716</name>
</gene>
<feature type="transmembrane region" description="Helical" evidence="6">
    <location>
        <begin position="372"/>
        <end position="395"/>
    </location>
</feature>
<evidence type="ECO:0000256" key="4">
    <source>
        <dbReference type="ARBA" id="ARBA00022989"/>
    </source>
</evidence>
<dbReference type="GO" id="GO:0022857">
    <property type="term" value="F:transmembrane transporter activity"/>
    <property type="evidence" value="ECO:0007669"/>
    <property type="project" value="InterPro"/>
</dbReference>
<evidence type="ECO:0000313" key="8">
    <source>
        <dbReference type="EMBL" id="CAB4908742.1"/>
    </source>
</evidence>
<dbReference type="AlphaFoldDB" id="A0A6J7GL98"/>
<keyword evidence="3 6" id="KW-0812">Transmembrane</keyword>
<sequence>MFAVAEYRPLFGSYVLATVGDQLARLALTVLVFQRTGSPLLSALTFAISYLPWVVGGPVLAALADRLPRQRVMVVSDLARAALVAAMAVPGMPLPALLGLLLLVSVAAPPYEAARAALAADVLTGDRYAVATSVTGIVLQLAQVVGFLLGGLLVTALPPSVGLLLNAATFALSGGWLLVGLRPRPAPLVEAGAAVQSVWRDTAAGLRLVLGDRRLAVIVALLWIGVLLNNAHEGIGTGLSEELSGGQGLVGVVLAVHPAGAVVGMLLVGRFCPPRLRDRLVVPLVLLSVAATAVAGLAARIPDRGVSTVAFVAALAVAGFATAWTVPLNVAFVAAVPPAARGRAIGIAMAGISAVQGLGALAAGAAADVVPAGTVVLVTGLAGLPLVVVPLLALLRTRAPAGRAVAGPSGT</sequence>
<feature type="transmembrane region" description="Helical" evidence="6">
    <location>
        <begin position="344"/>
        <end position="366"/>
    </location>
</feature>
<dbReference type="PANTHER" id="PTHR23513">
    <property type="entry name" value="INTEGRAL MEMBRANE EFFLUX PROTEIN-RELATED"/>
    <property type="match status" value="1"/>
</dbReference>
<dbReference type="InterPro" id="IPR020846">
    <property type="entry name" value="MFS_dom"/>
</dbReference>
<proteinExistence type="predicted"/>
<dbReference type="SUPFAM" id="SSF103473">
    <property type="entry name" value="MFS general substrate transporter"/>
    <property type="match status" value="1"/>
</dbReference>
<feature type="transmembrane region" description="Helical" evidence="6">
    <location>
        <begin position="244"/>
        <end position="268"/>
    </location>
</feature>
<keyword evidence="5 6" id="KW-0472">Membrane</keyword>
<feature type="transmembrane region" description="Helical" evidence="6">
    <location>
        <begin position="128"/>
        <end position="154"/>
    </location>
</feature>
<dbReference type="GO" id="GO:0005886">
    <property type="term" value="C:plasma membrane"/>
    <property type="evidence" value="ECO:0007669"/>
    <property type="project" value="UniProtKB-SubCell"/>
</dbReference>
<dbReference type="Pfam" id="PF07690">
    <property type="entry name" value="MFS_1"/>
    <property type="match status" value="2"/>
</dbReference>
<feature type="transmembrane region" description="Helical" evidence="6">
    <location>
        <begin position="12"/>
        <end position="33"/>
    </location>
</feature>
<evidence type="ECO:0000256" key="3">
    <source>
        <dbReference type="ARBA" id="ARBA00022692"/>
    </source>
</evidence>
<keyword evidence="2" id="KW-1003">Cell membrane</keyword>
<dbReference type="EMBL" id="CAFBMQ010000089">
    <property type="protein sequence ID" value="CAB4908742.1"/>
    <property type="molecule type" value="Genomic_DNA"/>
</dbReference>